<dbReference type="Proteomes" id="UP000316621">
    <property type="component" value="Chromosome 2"/>
</dbReference>
<keyword evidence="2" id="KW-1185">Reference proteome</keyword>
<gene>
    <name evidence="1" type="ORF">C5167_020971</name>
</gene>
<sequence>MESKHFWFFTVEEQYKVEEKTRRSYSENGYDVEVVLALHLDYAFLVMEESRPLKWALIDVAAGAILAAYLEGLALTTPSSAGPCGSTGSDHPTKNRFQIIGHRRNPKYGARVEHHATTAC</sequence>
<dbReference type="EMBL" id="CM010716">
    <property type="protein sequence ID" value="RZC52544.1"/>
    <property type="molecule type" value="Genomic_DNA"/>
</dbReference>
<dbReference type="Gramene" id="RZC52544">
    <property type="protein sequence ID" value="RZC52544"/>
    <property type="gene ID" value="C5167_020971"/>
</dbReference>
<proteinExistence type="predicted"/>
<organism evidence="1 2">
    <name type="scientific">Papaver somniferum</name>
    <name type="common">Opium poppy</name>
    <dbReference type="NCBI Taxonomy" id="3469"/>
    <lineage>
        <taxon>Eukaryota</taxon>
        <taxon>Viridiplantae</taxon>
        <taxon>Streptophyta</taxon>
        <taxon>Embryophyta</taxon>
        <taxon>Tracheophyta</taxon>
        <taxon>Spermatophyta</taxon>
        <taxon>Magnoliopsida</taxon>
        <taxon>Ranunculales</taxon>
        <taxon>Papaveraceae</taxon>
        <taxon>Papaveroideae</taxon>
        <taxon>Papaver</taxon>
    </lineage>
</organism>
<evidence type="ECO:0000313" key="1">
    <source>
        <dbReference type="EMBL" id="RZC52544.1"/>
    </source>
</evidence>
<accession>A0A4Y7IUK1</accession>
<dbReference type="AlphaFoldDB" id="A0A4Y7IUK1"/>
<protein>
    <submittedName>
        <fullName evidence="1">Uncharacterized protein</fullName>
    </submittedName>
</protein>
<reference evidence="1 2" key="1">
    <citation type="journal article" date="2018" name="Science">
        <title>The opium poppy genome and morphinan production.</title>
        <authorList>
            <person name="Guo L."/>
            <person name="Winzer T."/>
            <person name="Yang X."/>
            <person name="Li Y."/>
            <person name="Ning Z."/>
            <person name="He Z."/>
            <person name="Teodor R."/>
            <person name="Lu Y."/>
            <person name="Bowser T.A."/>
            <person name="Graham I.A."/>
            <person name="Ye K."/>
        </authorList>
    </citation>
    <scope>NUCLEOTIDE SEQUENCE [LARGE SCALE GENOMIC DNA]</scope>
    <source>
        <strain evidence="2">cv. HN1</strain>
        <tissue evidence="1">Leaves</tissue>
    </source>
</reference>
<name>A0A4Y7IUK1_PAPSO</name>
<evidence type="ECO:0000313" key="2">
    <source>
        <dbReference type="Proteomes" id="UP000316621"/>
    </source>
</evidence>